<evidence type="ECO:0000256" key="3">
    <source>
        <dbReference type="ARBA" id="ARBA00022840"/>
    </source>
</evidence>
<evidence type="ECO:0000256" key="2">
    <source>
        <dbReference type="ARBA" id="ARBA00022741"/>
    </source>
</evidence>
<dbReference type="PANTHER" id="PTHR45772:SF7">
    <property type="entry name" value="AMINO ACID ABC TRANSPORTER ATP-BINDING PROTEIN"/>
    <property type="match status" value="1"/>
</dbReference>
<evidence type="ECO:0000313" key="6">
    <source>
        <dbReference type="Proteomes" id="UP000184076"/>
    </source>
</evidence>
<proteinExistence type="predicted"/>
<dbReference type="GO" id="GO:1903806">
    <property type="term" value="P:L-isoleucine import across plasma membrane"/>
    <property type="evidence" value="ECO:0007669"/>
    <property type="project" value="TreeGrafter"/>
</dbReference>
<dbReference type="EMBL" id="FQVB01000005">
    <property type="protein sequence ID" value="SHE54729.1"/>
    <property type="molecule type" value="Genomic_DNA"/>
</dbReference>
<dbReference type="InterPro" id="IPR003439">
    <property type="entry name" value="ABC_transporter-like_ATP-bd"/>
</dbReference>
<dbReference type="GO" id="GO:0015808">
    <property type="term" value="P:L-alanine transport"/>
    <property type="evidence" value="ECO:0007669"/>
    <property type="project" value="TreeGrafter"/>
</dbReference>
<keyword evidence="2" id="KW-0547">Nucleotide-binding</keyword>
<dbReference type="Pfam" id="PF00005">
    <property type="entry name" value="ABC_tran"/>
    <property type="match status" value="1"/>
</dbReference>
<evidence type="ECO:0000256" key="1">
    <source>
        <dbReference type="ARBA" id="ARBA00022448"/>
    </source>
</evidence>
<dbReference type="GO" id="GO:0005524">
    <property type="term" value="F:ATP binding"/>
    <property type="evidence" value="ECO:0007669"/>
    <property type="project" value="UniProtKB-KW"/>
</dbReference>
<dbReference type="RefSeq" id="WP_073036566.1">
    <property type="nucleotide sequence ID" value="NZ_FQVB01000005.1"/>
</dbReference>
<evidence type="ECO:0000313" key="5">
    <source>
        <dbReference type="EMBL" id="SHE54729.1"/>
    </source>
</evidence>
<dbReference type="OrthoDB" id="5405085at2"/>
<dbReference type="InterPro" id="IPR027417">
    <property type="entry name" value="P-loop_NTPase"/>
</dbReference>
<dbReference type="Proteomes" id="UP000184076">
    <property type="component" value="Unassembled WGS sequence"/>
</dbReference>
<dbReference type="GO" id="GO:0042941">
    <property type="term" value="P:D-alanine transmembrane transport"/>
    <property type="evidence" value="ECO:0007669"/>
    <property type="project" value="TreeGrafter"/>
</dbReference>
<name>A0A1M4UDA2_9BACT</name>
<dbReference type="SUPFAM" id="SSF52540">
    <property type="entry name" value="P-loop containing nucleoside triphosphate hydrolases"/>
    <property type="match status" value="1"/>
</dbReference>
<accession>A0A1M4UDA2</accession>
<sequence length="243" mass="26795">MNILEVKELGKDFGGLTALQGVHLSIEAGRIFGLIGPNGAGKSTAFNCIAGVYAPTRGEIRFNGEVINGQKPWNLCKKGLARTFQIVKPFASKTVLYNVMVGSFLHTNSTREARRRALEVLEFLHFAGKAHMRAGDLTIADRKRLEIARALATRPKLLLLDEVMAGLRPAEVDQMVEIIRRLRDQGITIFVIEHIMRAIMALSDRVAVLHFGKKIAEGTPQEVASDERVIKAYLGEEYVVSGS</sequence>
<keyword evidence="6" id="KW-1185">Reference proteome</keyword>
<organism evidence="5 6">
    <name type="scientific">Desulfacinum infernum DSM 9756</name>
    <dbReference type="NCBI Taxonomy" id="1121391"/>
    <lineage>
        <taxon>Bacteria</taxon>
        <taxon>Pseudomonadati</taxon>
        <taxon>Thermodesulfobacteriota</taxon>
        <taxon>Syntrophobacteria</taxon>
        <taxon>Syntrophobacterales</taxon>
        <taxon>Syntrophobacteraceae</taxon>
        <taxon>Desulfacinum</taxon>
    </lineage>
</organism>
<gene>
    <name evidence="5" type="ORF">SAMN02745206_00447</name>
</gene>
<dbReference type="PROSITE" id="PS50893">
    <property type="entry name" value="ABC_TRANSPORTER_2"/>
    <property type="match status" value="1"/>
</dbReference>
<dbReference type="GO" id="GO:0016887">
    <property type="term" value="F:ATP hydrolysis activity"/>
    <property type="evidence" value="ECO:0007669"/>
    <property type="project" value="InterPro"/>
</dbReference>
<dbReference type="AlphaFoldDB" id="A0A1M4UDA2"/>
<dbReference type="GO" id="GO:0005886">
    <property type="term" value="C:plasma membrane"/>
    <property type="evidence" value="ECO:0007669"/>
    <property type="project" value="TreeGrafter"/>
</dbReference>
<dbReference type="InterPro" id="IPR032823">
    <property type="entry name" value="BCA_ABC_TP_C"/>
</dbReference>
<dbReference type="InterPro" id="IPR003593">
    <property type="entry name" value="AAA+_ATPase"/>
</dbReference>
<evidence type="ECO:0000259" key="4">
    <source>
        <dbReference type="PROSITE" id="PS50893"/>
    </source>
</evidence>
<dbReference type="Gene3D" id="3.40.50.300">
    <property type="entry name" value="P-loop containing nucleotide triphosphate hydrolases"/>
    <property type="match status" value="1"/>
</dbReference>
<keyword evidence="1" id="KW-0813">Transport</keyword>
<dbReference type="GO" id="GO:0005304">
    <property type="term" value="F:L-valine transmembrane transporter activity"/>
    <property type="evidence" value="ECO:0007669"/>
    <property type="project" value="TreeGrafter"/>
</dbReference>
<dbReference type="FunFam" id="3.40.50.300:FF:000421">
    <property type="entry name" value="Branched-chain amino acid ABC transporter ATP-binding protein"/>
    <property type="match status" value="1"/>
</dbReference>
<dbReference type="STRING" id="1121391.SAMN02745206_00447"/>
<dbReference type="GO" id="GO:1903805">
    <property type="term" value="P:L-valine import across plasma membrane"/>
    <property type="evidence" value="ECO:0007669"/>
    <property type="project" value="TreeGrafter"/>
</dbReference>
<keyword evidence="3 5" id="KW-0067">ATP-binding</keyword>
<dbReference type="GO" id="GO:0015188">
    <property type="term" value="F:L-isoleucine transmembrane transporter activity"/>
    <property type="evidence" value="ECO:0007669"/>
    <property type="project" value="TreeGrafter"/>
</dbReference>
<protein>
    <submittedName>
        <fullName evidence="5">Branched-chain amino acid transport system ATP-binding protein</fullName>
    </submittedName>
</protein>
<dbReference type="GO" id="GO:0015192">
    <property type="term" value="F:L-phenylalanine transmembrane transporter activity"/>
    <property type="evidence" value="ECO:0007669"/>
    <property type="project" value="TreeGrafter"/>
</dbReference>
<dbReference type="SMART" id="SM00382">
    <property type="entry name" value="AAA"/>
    <property type="match status" value="1"/>
</dbReference>
<reference evidence="6" key="1">
    <citation type="submission" date="2016-11" db="EMBL/GenBank/DDBJ databases">
        <authorList>
            <person name="Varghese N."/>
            <person name="Submissions S."/>
        </authorList>
    </citation>
    <scope>NUCLEOTIDE SEQUENCE [LARGE SCALE GENOMIC DNA]</scope>
    <source>
        <strain evidence="6">DSM 9756</strain>
    </source>
</reference>
<dbReference type="PANTHER" id="PTHR45772">
    <property type="entry name" value="CONSERVED COMPONENT OF ABC TRANSPORTER FOR NATURAL AMINO ACIDS-RELATED"/>
    <property type="match status" value="1"/>
</dbReference>
<dbReference type="Pfam" id="PF12399">
    <property type="entry name" value="BCA_ABC_TP_C"/>
    <property type="match status" value="1"/>
</dbReference>
<dbReference type="CDD" id="cd03219">
    <property type="entry name" value="ABC_Mj1267_LivG_branched"/>
    <property type="match status" value="1"/>
</dbReference>
<dbReference type="InterPro" id="IPR051120">
    <property type="entry name" value="ABC_AA/LPS_Transport"/>
</dbReference>
<feature type="domain" description="ABC transporter" evidence="4">
    <location>
        <begin position="4"/>
        <end position="236"/>
    </location>
</feature>